<evidence type="ECO:0000256" key="6">
    <source>
        <dbReference type="ARBA" id="ARBA00022694"/>
    </source>
</evidence>
<dbReference type="PANTHER" id="PTHR45846:SF1">
    <property type="entry name" value="TRNA-DIHYDROURIDINE(47) SYNTHASE [NAD(P)(+)]-LIKE"/>
    <property type="match status" value="1"/>
</dbReference>
<keyword evidence="9 12" id="KW-0560">Oxidoreductase</keyword>
<keyword evidence="15" id="KW-0547">Nucleotide-binding</keyword>
<dbReference type="GO" id="GO:0050660">
    <property type="term" value="F:flavin adenine dinucleotide binding"/>
    <property type="evidence" value="ECO:0007669"/>
    <property type="project" value="InterPro"/>
</dbReference>
<dbReference type="InterPro" id="IPR035587">
    <property type="entry name" value="DUS-like_FMN-bd"/>
</dbReference>
<evidence type="ECO:0000256" key="7">
    <source>
        <dbReference type="ARBA" id="ARBA00022857"/>
    </source>
</evidence>
<evidence type="ECO:0000256" key="13">
    <source>
        <dbReference type="PIRNR" id="PIRNR006621"/>
    </source>
</evidence>
<dbReference type="PROSITE" id="PS01136">
    <property type="entry name" value="UPF0034"/>
    <property type="match status" value="1"/>
</dbReference>
<dbReference type="InterPro" id="IPR018517">
    <property type="entry name" value="tRNA_hU_synthase_CS"/>
</dbReference>
<dbReference type="Pfam" id="PF01207">
    <property type="entry name" value="Dus"/>
    <property type="match status" value="1"/>
</dbReference>
<comment type="function">
    <text evidence="2 12 13">Catalyzes the synthesis of 5,6-dihydrouridine (D), a modified base found in the D-loop of most tRNAs, via the reduction of the C5-C6 double bond in target uridines.</text>
</comment>
<dbReference type="CDD" id="cd02801">
    <property type="entry name" value="DUS_like_FMN"/>
    <property type="match status" value="1"/>
</dbReference>
<comment type="caution">
    <text evidence="17">The sequence shown here is derived from an EMBL/GenBank/DDBJ whole genome shotgun (WGS) entry which is preliminary data.</text>
</comment>
<dbReference type="EMBL" id="RCDA01000001">
    <property type="protein sequence ID" value="RLK50355.1"/>
    <property type="molecule type" value="Genomic_DNA"/>
</dbReference>
<dbReference type="NCBIfam" id="TIGR00737">
    <property type="entry name" value="nifR3_yhdG"/>
    <property type="match status" value="1"/>
</dbReference>
<evidence type="ECO:0000256" key="1">
    <source>
        <dbReference type="ARBA" id="ARBA00001917"/>
    </source>
</evidence>
<evidence type="ECO:0000256" key="14">
    <source>
        <dbReference type="PIRSR" id="PIRSR006621-1"/>
    </source>
</evidence>
<dbReference type="GO" id="GO:0017150">
    <property type="term" value="F:tRNA dihydrouridine synthase activity"/>
    <property type="evidence" value="ECO:0007669"/>
    <property type="project" value="UniProtKB-UniRule"/>
</dbReference>
<evidence type="ECO:0000256" key="3">
    <source>
        <dbReference type="ARBA" id="ARBA00022555"/>
    </source>
</evidence>
<evidence type="ECO:0000313" key="18">
    <source>
        <dbReference type="Proteomes" id="UP000275461"/>
    </source>
</evidence>
<gene>
    <name evidence="12" type="primary">dusB</name>
    <name evidence="17" type="ORF">DFR31_0251</name>
</gene>
<dbReference type="EC" id="1.3.1.-" evidence="12"/>
<feature type="domain" description="DUS-like FMN-binding" evidence="16">
    <location>
        <begin position="13"/>
        <end position="289"/>
    </location>
</feature>
<dbReference type="RefSeq" id="WP_121440848.1">
    <property type="nucleotide sequence ID" value="NZ_RCDA01000001.1"/>
</dbReference>
<keyword evidence="4 12" id="KW-0285">Flavoprotein</keyword>
<sequence length="328" mass="35790">MKIGPWKLNGRVLLAPMAGITDLPFRRLCRRWGAALAASEMVASDPTLRNTRKSQWRSTLDSDESPRVVQIAGADPTALAEAARYNVSRGAQIIDINMGCPAKKVCNRMAGSALMADEALVREILETVVAAVEVPVTLKCRTGPTATRRNALTIARMAEDAGIAALAVHGRTRDQAYRGEAEFRTIEAVCRAVDIPVVANGDIETPQGAATVLRETGADAIMVGRGAQGQPWLFNAIHQYLETGQHAAPPVLATREQTLRSHLQAIHQFYGDWMGTRIARKHIKWYLQRSWLVCPEHIRPLMRAADPSAQLTLLDSVIAEVPARPEAA</sequence>
<dbReference type="InterPro" id="IPR013785">
    <property type="entry name" value="Aldolase_TIM"/>
</dbReference>
<evidence type="ECO:0000313" key="17">
    <source>
        <dbReference type="EMBL" id="RLK50355.1"/>
    </source>
</evidence>
<keyword evidence="7 12" id="KW-0521">NADP</keyword>
<feature type="binding site" evidence="15">
    <location>
        <position position="169"/>
    </location>
    <ligand>
        <name>FMN</name>
        <dbReference type="ChEBI" id="CHEBI:58210"/>
    </ligand>
</feature>
<evidence type="ECO:0000256" key="4">
    <source>
        <dbReference type="ARBA" id="ARBA00022630"/>
    </source>
</evidence>
<dbReference type="GO" id="GO:0010181">
    <property type="term" value="F:FMN binding"/>
    <property type="evidence" value="ECO:0007669"/>
    <property type="project" value="UniProtKB-UniRule"/>
</dbReference>
<dbReference type="SUPFAM" id="SSF51395">
    <property type="entry name" value="FMN-linked oxidoreductases"/>
    <property type="match status" value="1"/>
</dbReference>
<comment type="cofactor">
    <cofactor evidence="1 12 13 15">
        <name>FMN</name>
        <dbReference type="ChEBI" id="CHEBI:58210"/>
    </cofactor>
</comment>
<evidence type="ECO:0000256" key="5">
    <source>
        <dbReference type="ARBA" id="ARBA00022643"/>
    </source>
</evidence>
<name>A0A498C3U5_9GAMM</name>
<feature type="binding site" evidence="12">
    <location>
        <begin position="200"/>
        <end position="202"/>
    </location>
    <ligand>
        <name>FMN</name>
        <dbReference type="ChEBI" id="CHEBI:58210"/>
    </ligand>
</feature>
<dbReference type="GO" id="GO:0000049">
    <property type="term" value="F:tRNA binding"/>
    <property type="evidence" value="ECO:0007669"/>
    <property type="project" value="UniProtKB-UniRule"/>
</dbReference>
<dbReference type="PIRSF" id="PIRSF006621">
    <property type="entry name" value="Dus"/>
    <property type="match status" value="1"/>
</dbReference>
<evidence type="ECO:0000256" key="8">
    <source>
        <dbReference type="ARBA" id="ARBA00022884"/>
    </source>
</evidence>
<dbReference type="Gene3D" id="3.20.20.70">
    <property type="entry name" value="Aldolase class I"/>
    <property type="match status" value="1"/>
</dbReference>
<evidence type="ECO:0000256" key="9">
    <source>
        <dbReference type="ARBA" id="ARBA00023002"/>
    </source>
</evidence>
<evidence type="ECO:0000256" key="11">
    <source>
        <dbReference type="ARBA" id="ARBA00048802"/>
    </source>
</evidence>
<dbReference type="Proteomes" id="UP000275461">
    <property type="component" value="Unassembled WGS sequence"/>
</dbReference>
<keyword evidence="8 12" id="KW-0694">RNA-binding</keyword>
<keyword evidence="5 12" id="KW-0288">FMN</keyword>
<keyword evidence="18" id="KW-1185">Reference proteome</keyword>
<dbReference type="InterPro" id="IPR024036">
    <property type="entry name" value="tRNA-dHydroUridine_Synthase_C"/>
</dbReference>
<evidence type="ECO:0000256" key="10">
    <source>
        <dbReference type="ARBA" id="ARBA00048205"/>
    </source>
</evidence>
<dbReference type="Gene3D" id="1.10.1200.80">
    <property type="entry name" value="Putative flavin oxidoreducatase, domain 2"/>
    <property type="match status" value="1"/>
</dbReference>
<reference evidence="17 18" key="1">
    <citation type="submission" date="2018-10" db="EMBL/GenBank/DDBJ databases">
        <title>Genomic Encyclopedia of Type Strains, Phase IV (KMG-IV): sequencing the most valuable type-strain genomes for metagenomic binning, comparative biology and taxonomic classification.</title>
        <authorList>
            <person name="Goeker M."/>
        </authorList>
    </citation>
    <scope>NUCLEOTIDE SEQUENCE [LARGE SCALE GENOMIC DNA]</scope>
    <source>
        <strain evidence="17 18">DSM 12769</strain>
    </source>
</reference>
<comment type="catalytic activity">
    <reaction evidence="10 12">
        <text>a 5,6-dihydrouridine in tRNA + NADP(+) = a uridine in tRNA + NADPH + H(+)</text>
        <dbReference type="Rhea" id="RHEA:23624"/>
        <dbReference type="Rhea" id="RHEA-COMP:13339"/>
        <dbReference type="Rhea" id="RHEA-COMP:13887"/>
        <dbReference type="ChEBI" id="CHEBI:15378"/>
        <dbReference type="ChEBI" id="CHEBI:57783"/>
        <dbReference type="ChEBI" id="CHEBI:58349"/>
        <dbReference type="ChEBI" id="CHEBI:65315"/>
        <dbReference type="ChEBI" id="CHEBI:74443"/>
    </reaction>
</comment>
<protein>
    <recommendedName>
        <fullName evidence="12">tRNA-dihydrouridine synthase B</fullName>
        <ecNumber evidence="12">1.3.1.-</ecNumber>
    </recommendedName>
</protein>
<dbReference type="AlphaFoldDB" id="A0A498C3U5"/>
<evidence type="ECO:0000256" key="2">
    <source>
        <dbReference type="ARBA" id="ARBA00002790"/>
    </source>
</evidence>
<comment type="similarity">
    <text evidence="13">Belongs to the dus family.</text>
</comment>
<feature type="binding site" evidence="12 15">
    <location>
        <begin position="224"/>
        <end position="225"/>
    </location>
    <ligand>
        <name>FMN</name>
        <dbReference type="ChEBI" id="CHEBI:58210"/>
    </ligand>
</feature>
<dbReference type="InterPro" id="IPR004652">
    <property type="entry name" value="DusB-like"/>
</dbReference>
<feature type="active site" description="Proton donor" evidence="12 14">
    <location>
        <position position="100"/>
    </location>
</feature>
<evidence type="ECO:0000256" key="12">
    <source>
        <dbReference type="HAMAP-Rule" id="MF_02042"/>
    </source>
</evidence>
<evidence type="ECO:0000259" key="16">
    <source>
        <dbReference type="Pfam" id="PF01207"/>
    </source>
</evidence>
<keyword evidence="6 12" id="KW-0819">tRNA processing</keyword>
<dbReference type="OrthoDB" id="9764501at2"/>
<feature type="binding site" evidence="12 15">
    <location>
        <position position="139"/>
    </location>
    <ligand>
        <name>FMN</name>
        <dbReference type="ChEBI" id="CHEBI:58210"/>
    </ligand>
</feature>
<organism evidence="17 18">
    <name type="scientific">Alkalispirillum mobile</name>
    <dbReference type="NCBI Taxonomy" id="85925"/>
    <lineage>
        <taxon>Bacteria</taxon>
        <taxon>Pseudomonadati</taxon>
        <taxon>Pseudomonadota</taxon>
        <taxon>Gammaproteobacteria</taxon>
        <taxon>Chromatiales</taxon>
        <taxon>Ectothiorhodospiraceae</taxon>
        <taxon>Alkalispirillum</taxon>
    </lineage>
</organism>
<keyword evidence="3 12" id="KW-0820">tRNA-binding</keyword>
<dbReference type="InterPro" id="IPR032887">
    <property type="entry name" value="DusB"/>
</dbReference>
<dbReference type="HAMAP" id="MF_02042">
    <property type="entry name" value="DusB_subfam"/>
    <property type="match status" value="1"/>
</dbReference>
<feature type="binding site" evidence="12 15">
    <location>
        <begin position="16"/>
        <end position="18"/>
    </location>
    <ligand>
        <name>FMN</name>
        <dbReference type="ChEBI" id="CHEBI:58210"/>
    </ligand>
</feature>
<accession>A0A498C3U5</accession>
<evidence type="ECO:0000256" key="15">
    <source>
        <dbReference type="PIRSR" id="PIRSR006621-2"/>
    </source>
</evidence>
<dbReference type="InterPro" id="IPR001269">
    <property type="entry name" value="DUS_fam"/>
</dbReference>
<comment type="catalytic activity">
    <reaction evidence="11 12">
        <text>a 5,6-dihydrouridine in tRNA + NAD(+) = a uridine in tRNA + NADH + H(+)</text>
        <dbReference type="Rhea" id="RHEA:54452"/>
        <dbReference type="Rhea" id="RHEA-COMP:13339"/>
        <dbReference type="Rhea" id="RHEA-COMP:13887"/>
        <dbReference type="ChEBI" id="CHEBI:15378"/>
        <dbReference type="ChEBI" id="CHEBI:57540"/>
        <dbReference type="ChEBI" id="CHEBI:57945"/>
        <dbReference type="ChEBI" id="CHEBI:65315"/>
        <dbReference type="ChEBI" id="CHEBI:74443"/>
    </reaction>
</comment>
<dbReference type="PANTHER" id="PTHR45846">
    <property type="entry name" value="TRNA-DIHYDROURIDINE(47) SYNTHASE [NAD(P)(+)]-LIKE"/>
    <property type="match status" value="1"/>
</dbReference>
<comment type="similarity">
    <text evidence="12">Belongs to the Dus family. DusB subfamily.</text>
</comment>
<feature type="binding site" evidence="12 15">
    <location>
        <position position="70"/>
    </location>
    <ligand>
        <name>FMN</name>
        <dbReference type="ChEBI" id="CHEBI:58210"/>
    </ligand>
</feature>
<proteinExistence type="inferred from homology"/>